<protein>
    <submittedName>
        <fullName evidence="2">Uncharacterized protein</fullName>
    </submittedName>
</protein>
<keyword evidence="1" id="KW-1133">Transmembrane helix</keyword>
<dbReference type="EMBL" id="JARK01000106">
    <property type="protein sequence ID" value="EYC43027.1"/>
    <property type="molecule type" value="Genomic_DNA"/>
</dbReference>
<proteinExistence type="predicted"/>
<evidence type="ECO:0000313" key="2">
    <source>
        <dbReference type="EMBL" id="EYC43027.1"/>
    </source>
</evidence>
<comment type="caution">
    <text evidence="2">The sequence shown here is derived from an EMBL/GenBank/DDBJ whole genome shotgun (WGS) entry which is preliminary data.</text>
</comment>
<organism evidence="2 3">
    <name type="scientific">Ancylostoma ceylanicum</name>
    <dbReference type="NCBI Taxonomy" id="53326"/>
    <lineage>
        <taxon>Eukaryota</taxon>
        <taxon>Metazoa</taxon>
        <taxon>Ecdysozoa</taxon>
        <taxon>Nematoda</taxon>
        <taxon>Chromadorea</taxon>
        <taxon>Rhabditida</taxon>
        <taxon>Rhabditina</taxon>
        <taxon>Rhabditomorpha</taxon>
        <taxon>Strongyloidea</taxon>
        <taxon>Ancylostomatidae</taxon>
        <taxon>Ancylostomatinae</taxon>
        <taxon>Ancylostoma</taxon>
    </lineage>
</organism>
<keyword evidence="1" id="KW-0812">Transmembrane</keyword>
<feature type="transmembrane region" description="Helical" evidence="1">
    <location>
        <begin position="43"/>
        <end position="64"/>
    </location>
</feature>
<reference evidence="3" key="1">
    <citation type="journal article" date="2015" name="Nat. Genet.">
        <title>The genome and transcriptome of the zoonotic hookworm Ancylostoma ceylanicum identify infection-specific gene families.</title>
        <authorList>
            <person name="Schwarz E.M."/>
            <person name="Hu Y."/>
            <person name="Antoshechkin I."/>
            <person name="Miller M.M."/>
            <person name="Sternberg P.W."/>
            <person name="Aroian R.V."/>
        </authorList>
    </citation>
    <scope>NUCLEOTIDE SEQUENCE</scope>
    <source>
        <strain evidence="3">HY135</strain>
    </source>
</reference>
<evidence type="ECO:0000313" key="3">
    <source>
        <dbReference type="Proteomes" id="UP000024635"/>
    </source>
</evidence>
<accession>A0A016WUX1</accession>
<keyword evidence="1" id="KW-0472">Membrane</keyword>
<keyword evidence="3" id="KW-1185">Reference proteome</keyword>
<gene>
    <name evidence="2" type="primary">Acey_s0506.g2681</name>
    <name evidence="2" type="ORF">Y032_0506g2681</name>
</gene>
<dbReference type="Proteomes" id="UP000024635">
    <property type="component" value="Unassembled WGS sequence"/>
</dbReference>
<evidence type="ECO:0000256" key="1">
    <source>
        <dbReference type="SAM" id="Phobius"/>
    </source>
</evidence>
<dbReference type="AlphaFoldDB" id="A0A016WUX1"/>
<sequence>MVRISYTTLYTIAYTTLYTALEHALHTKSVALTGAADIKMATLAHYTVHFGLWLLLEFLVFYLYSKTK</sequence>
<name>A0A016WUX1_9BILA</name>